<evidence type="ECO:0000313" key="2">
    <source>
        <dbReference type="EMBL" id="RRT76428.1"/>
    </source>
</evidence>
<feature type="region of interest" description="Disordered" evidence="1">
    <location>
        <begin position="51"/>
        <end position="93"/>
    </location>
</feature>
<accession>A0A427AJJ2</accession>
<gene>
    <name evidence="2" type="ORF">B296_00024407</name>
</gene>
<evidence type="ECO:0000313" key="3">
    <source>
        <dbReference type="Proteomes" id="UP000287651"/>
    </source>
</evidence>
<dbReference type="EMBL" id="AMZH03002199">
    <property type="protein sequence ID" value="RRT76428.1"/>
    <property type="molecule type" value="Genomic_DNA"/>
</dbReference>
<dbReference type="Proteomes" id="UP000287651">
    <property type="component" value="Unassembled WGS sequence"/>
</dbReference>
<evidence type="ECO:0000256" key="1">
    <source>
        <dbReference type="SAM" id="MobiDB-lite"/>
    </source>
</evidence>
<feature type="compositionally biased region" description="Basic and acidic residues" evidence="1">
    <location>
        <begin position="51"/>
        <end position="62"/>
    </location>
</feature>
<feature type="region of interest" description="Disordered" evidence="1">
    <location>
        <begin position="115"/>
        <end position="137"/>
    </location>
</feature>
<dbReference type="AlphaFoldDB" id="A0A427AJJ2"/>
<feature type="compositionally biased region" description="Basic and acidic residues" evidence="1">
    <location>
        <begin position="115"/>
        <end position="125"/>
    </location>
</feature>
<sequence>MSMNLKEEYHYVVNRGEDLMVIDFSGDVSLAEKLVRHRACATEWMVARNAEHQRATTDRGEESTPTVESWKKSQEAENVAVGRKKRQQSGNRLEVAAAATGGRCWEGKERLAEDQIRSRSSREVGRAASAARVLQSATRGCHEWRRPEDILRAEEK</sequence>
<name>A0A427AJJ2_ENSVE</name>
<comment type="caution">
    <text evidence="2">The sequence shown here is derived from an EMBL/GenBank/DDBJ whole genome shotgun (WGS) entry which is preliminary data.</text>
</comment>
<protein>
    <submittedName>
        <fullName evidence="2">Uncharacterized protein</fullName>
    </submittedName>
</protein>
<organism evidence="2 3">
    <name type="scientific">Ensete ventricosum</name>
    <name type="common">Abyssinian banana</name>
    <name type="synonym">Musa ensete</name>
    <dbReference type="NCBI Taxonomy" id="4639"/>
    <lineage>
        <taxon>Eukaryota</taxon>
        <taxon>Viridiplantae</taxon>
        <taxon>Streptophyta</taxon>
        <taxon>Embryophyta</taxon>
        <taxon>Tracheophyta</taxon>
        <taxon>Spermatophyta</taxon>
        <taxon>Magnoliopsida</taxon>
        <taxon>Liliopsida</taxon>
        <taxon>Zingiberales</taxon>
        <taxon>Musaceae</taxon>
        <taxon>Ensete</taxon>
    </lineage>
</organism>
<reference evidence="2 3" key="1">
    <citation type="journal article" date="2014" name="Agronomy (Basel)">
        <title>A Draft Genome Sequence for Ensete ventricosum, the Drought-Tolerant Tree Against Hunger.</title>
        <authorList>
            <person name="Harrison J."/>
            <person name="Moore K.A."/>
            <person name="Paszkiewicz K."/>
            <person name="Jones T."/>
            <person name="Grant M."/>
            <person name="Ambacheew D."/>
            <person name="Muzemil S."/>
            <person name="Studholme D.J."/>
        </authorList>
    </citation>
    <scope>NUCLEOTIDE SEQUENCE [LARGE SCALE GENOMIC DNA]</scope>
</reference>
<proteinExistence type="predicted"/>